<reference evidence="1" key="1">
    <citation type="submission" date="2020-07" db="EMBL/GenBank/DDBJ databases">
        <title>Multicomponent nature underlies the extraordinary mechanical properties of spider dragline silk.</title>
        <authorList>
            <person name="Kono N."/>
            <person name="Nakamura H."/>
            <person name="Mori M."/>
            <person name="Yoshida Y."/>
            <person name="Ohtoshi R."/>
            <person name="Malay A.D."/>
            <person name="Moran D.A.P."/>
            <person name="Tomita M."/>
            <person name="Numata K."/>
            <person name="Arakawa K."/>
        </authorList>
    </citation>
    <scope>NUCLEOTIDE SEQUENCE</scope>
</reference>
<name>A0A8X6KP92_TRICU</name>
<organism evidence="1 2">
    <name type="scientific">Trichonephila clavata</name>
    <name type="common">Joro spider</name>
    <name type="synonym">Nephila clavata</name>
    <dbReference type="NCBI Taxonomy" id="2740835"/>
    <lineage>
        <taxon>Eukaryota</taxon>
        <taxon>Metazoa</taxon>
        <taxon>Ecdysozoa</taxon>
        <taxon>Arthropoda</taxon>
        <taxon>Chelicerata</taxon>
        <taxon>Arachnida</taxon>
        <taxon>Araneae</taxon>
        <taxon>Araneomorphae</taxon>
        <taxon>Entelegynae</taxon>
        <taxon>Araneoidea</taxon>
        <taxon>Nephilidae</taxon>
        <taxon>Trichonephila</taxon>
    </lineage>
</organism>
<dbReference type="AlphaFoldDB" id="A0A8X6KP92"/>
<proteinExistence type="predicted"/>
<sequence>MRRLQMMPLNNCCKEVFTGSAFVSYPDPFILNVDMSAQKRCIPQILSDEFSESYMKYLDTSEITQSSRYLHHVKHKRNKERIKKKVYIT</sequence>
<evidence type="ECO:0000313" key="2">
    <source>
        <dbReference type="Proteomes" id="UP000887116"/>
    </source>
</evidence>
<dbReference type="Proteomes" id="UP000887116">
    <property type="component" value="Unassembled WGS sequence"/>
</dbReference>
<evidence type="ECO:0000313" key="1">
    <source>
        <dbReference type="EMBL" id="GFQ79641.1"/>
    </source>
</evidence>
<keyword evidence="2" id="KW-1185">Reference proteome</keyword>
<comment type="caution">
    <text evidence="1">The sequence shown here is derived from an EMBL/GenBank/DDBJ whole genome shotgun (WGS) entry which is preliminary data.</text>
</comment>
<accession>A0A8X6KP92</accession>
<dbReference type="EMBL" id="BMAO01002297">
    <property type="protein sequence ID" value="GFQ79641.1"/>
    <property type="molecule type" value="Genomic_DNA"/>
</dbReference>
<protein>
    <submittedName>
        <fullName evidence="1">Uncharacterized protein</fullName>
    </submittedName>
</protein>
<gene>
    <name evidence="1" type="ORF">TNCT_210761</name>
</gene>